<name>A7HRY1_PARL1</name>
<accession>A7HRY1</accession>
<evidence type="ECO:0000313" key="2">
    <source>
        <dbReference type="EMBL" id="ABS62664.1"/>
    </source>
</evidence>
<dbReference type="eggNOG" id="ENOG502Z9PS">
    <property type="taxonomic scope" value="Bacteria"/>
</dbReference>
<dbReference type="EMBL" id="CP000774">
    <property type="protein sequence ID" value="ABS62664.1"/>
    <property type="molecule type" value="Genomic_DNA"/>
</dbReference>
<feature type="region of interest" description="Disordered" evidence="1">
    <location>
        <begin position="214"/>
        <end position="237"/>
    </location>
</feature>
<feature type="region of interest" description="Disordered" evidence="1">
    <location>
        <begin position="254"/>
        <end position="273"/>
    </location>
</feature>
<reference evidence="2 3" key="1">
    <citation type="journal article" date="2011" name="Stand. Genomic Sci.">
        <title>Complete genome sequence of Parvibaculum lavamentivorans type strain (DS-1(T)).</title>
        <authorList>
            <person name="Schleheck D."/>
            <person name="Weiss M."/>
            <person name="Pitluck S."/>
            <person name="Bruce D."/>
            <person name="Land M.L."/>
            <person name="Han S."/>
            <person name="Saunders E."/>
            <person name="Tapia R."/>
            <person name="Detter C."/>
            <person name="Brettin T."/>
            <person name="Han J."/>
            <person name="Woyke T."/>
            <person name="Goodwin L."/>
            <person name="Pennacchio L."/>
            <person name="Nolan M."/>
            <person name="Cook A.M."/>
            <person name="Kjelleberg S."/>
            <person name="Thomas T."/>
        </authorList>
    </citation>
    <scope>NUCLEOTIDE SEQUENCE [LARGE SCALE GENOMIC DNA]</scope>
    <source>
        <strain evidence="3">DS-1 / DSM 13023 / NCIMB 13966</strain>
    </source>
</reference>
<keyword evidence="3" id="KW-1185">Reference proteome</keyword>
<dbReference type="RefSeq" id="WP_012109920.1">
    <property type="nucleotide sequence ID" value="NC_009719.1"/>
</dbReference>
<feature type="compositionally biased region" description="Basic residues" evidence="1">
    <location>
        <begin position="258"/>
        <end position="269"/>
    </location>
</feature>
<dbReference type="AlphaFoldDB" id="A7HRY1"/>
<dbReference type="KEGG" id="pla:Plav_1042"/>
<protein>
    <submittedName>
        <fullName evidence="2">Uncharacterized protein</fullName>
    </submittedName>
</protein>
<organism evidence="2 3">
    <name type="scientific">Parvibaculum lavamentivorans (strain DS-1 / DSM 13023 / NCIMB 13966)</name>
    <dbReference type="NCBI Taxonomy" id="402881"/>
    <lineage>
        <taxon>Bacteria</taxon>
        <taxon>Pseudomonadati</taxon>
        <taxon>Pseudomonadota</taxon>
        <taxon>Alphaproteobacteria</taxon>
        <taxon>Hyphomicrobiales</taxon>
        <taxon>Parvibaculaceae</taxon>
        <taxon>Parvibaculum</taxon>
    </lineage>
</organism>
<dbReference type="Proteomes" id="UP000006377">
    <property type="component" value="Chromosome"/>
</dbReference>
<gene>
    <name evidence="2" type="ordered locus">Plav_1042</name>
</gene>
<sequence>MDRSYIATTIFRRFAEFSPGVEVLIDVSMTKGGGKDETGRSRTLKPLSAVMDKLPNHEWVEDPDSGIRVHYIHDPKHENSSHTLSARANPATASTTFCALIHKGERYDFKTKKGWSAVAPNFGIPFGSKVLTVEISLPSDMVLPNQYRDGVVWPEDRSPATADDFSLFVRELMPDWVKEVVKAESPGSDENLDDLQRDLQDLLDEFKVPTATLTQSRSTSAFPVRPESEGQDQSVPTSFEADLSLDDIELLDGEQRSRASRRATNKKIRKAPEGAKLAKASQALERVPQIEMLIDPEEIDSKNIKGRAGRYYKEAQTLFINGLYPVAERMAAELAAELAAEGEPELVRNAALQASRRSMAFRVGKATCYAISKREADDWSSDDLDAATSPESLSMAADDYKQSLSIAKRWARERIKMADVVGGEEAAA</sequence>
<dbReference type="STRING" id="402881.Plav_1042"/>
<dbReference type="HOGENOM" id="CLU_031190_0_0_5"/>
<evidence type="ECO:0000256" key="1">
    <source>
        <dbReference type="SAM" id="MobiDB-lite"/>
    </source>
</evidence>
<proteinExistence type="predicted"/>
<evidence type="ECO:0000313" key="3">
    <source>
        <dbReference type="Proteomes" id="UP000006377"/>
    </source>
</evidence>